<keyword evidence="7" id="KW-1185">Reference proteome</keyword>
<dbReference type="Proteomes" id="UP000016662">
    <property type="component" value="Unassembled WGS sequence"/>
</dbReference>
<feature type="transmembrane region" description="Helical" evidence="5">
    <location>
        <begin position="319"/>
        <end position="336"/>
    </location>
</feature>
<protein>
    <submittedName>
        <fullName evidence="6">MBOAT family protein</fullName>
    </submittedName>
</protein>
<dbReference type="RefSeq" id="WP_021681079.1">
    <property type="nucleotide sequence ID" value="NZ_KI260329.1"/>
</dbReference>
<feature type="transmembrane region" description="Helical" evidence="5">
    <location>
        <begin position="151"/>
        <end position="170"/>
    </location>
</feature>
<gene>
    <name evidence="6" type="ORF">RUMCAL_02892</name>
</gene>
<dbReference type="PANTHER" id="PTHR13285">
    <property type="entry name" value="ACYLTRANSFERASE"/>
    <property type="match status" value="1"/>
</dbReference>
<keyword evidence="2 5" id="KW-0812">Transmembrane</keyword>
<name>U2KCH9_9FIRM</name>
<dbReference type="OrthoDB" id="9805788at2"/>
<proteinExistence type="predicted"/>
<comment type="caution">
    <text evidence="6">The sequence shown here is derived from an EMBL/GenBank/DDBJ whole genome shotgun (WGS) entry which is preliminary data.</text>
</comment>
<feature type="transmembrane region" description="Helical" evidence="5">
    <location>
        <begin position="343"/>
        <end position="362"/>
    </location>
</feature>
<dbReference type="GO" id="GO:0016020">
    <property type="term" value="C:membrane"/>
    <property type="evidence" value="ECO:0007669"/>
    <property type="project" value="UniProtKB-SubCell"/>
</dbReference>
<feature type="transmembrane region" description="Helical" evidence="5">
    <location>
        <begin position="393"/>
        <end position="412"/>
    </location>
</feature>
<organism evidence="6 7">
    <name type="scientific">Ruminococcus callidus ATCC 27760</name>
    <dbReference type="NCBI Taxonomy" id="411473"/>
    <lineage>
        <taxon>Bacteria</taxon>
        <taxon>Bacillati</taxon>
        <taxon>Bacillota</taxon>
        <taxon>Clostridia</taxon>
        <taxon>Eubacteriales</taxon>
        <taxon>Oscillospiraceae</taxon>
        <taxon>Ruminococcus</taxon>
    </lineage>
</organism>
<keyword evidence="3 5" id="KW-1133">Transmembrane helix</keyword>
<evidence type="ECO:0000313" key="6">
    <source>
        <dbReference type="EMBL" id="ERJ89957.1"/>
    </source>
</evidence>
<evidence type="ECO:0000256" key="3">
    <source>
        <dbReference type="ARBA" id="ARBA00022989"/>
    </source>
</evidence>
<dbReference type="GO" id="GO:0016746">
    <property type="term" value="F:acyltransferase activity"/>
    <property type="evidence" value="ECO:0007669"/>
    <property type="project" value="TreeGrafter"/>
</dbReference>
<accession>U2KCH9</accession>
<feature type="transmembrane region" description="Helical" evidence="5">
    <location>
        <begin position="424"/>
        <end position="446"/>
    </location>
</feature>
<dbReference type="EMBL" id="AWVF01000368">
    <property type="protein sequence ID" value="ERJ89957.1"/>
    <property type="molecule type" value="Genomic_DNA"/>
</dbReference>
<dbReference type="InterPro" id="IPR004299">
    <property type="entry name" value="MBOAT_fam"/>
</dbReference>
<reference evidence="6 7" key="1">
    <citation type="submission" date="2013-07" db="EMBL/GenBank/DDBJ databases">
        <authorList>
            <person name="Weinstock G."/>
            <person name="Sodergren E."/>
            <person name="Wylie T."/>
            <person name="Fulton L."/>
            <person name="Fulton R."/>
            <person name="Fronick C."/>
            <person name="O'Laughlin M."/>
            <person name="Godfrey J."/>
            <person name="Miner T."/>
            <person name="Herter B."/>
            <person name="Appelbaum E."/>
            <person name="Cordes M."/>
            <person name="Lek S."/>
            <person name="Wollam A."/>
            <person name="Pepin K.H."/>
            <person name="Palsikar V.B."/>
            <person name="Mitreva M."/>
            <person name="Wilson R.K."/>
        </authorList>
    </citation>
    <scope>NUCLEOTIDE SEQUENCE [LARGE SCALE GENOMIC DNA]</scope>
    <source>
        <strain evidence="6 7">ATCC 27760</strain>
    </source>
</reference>
<feature type="transmembrane region" description="Helical" evidence="5">
    <location>
        <begin position="35"/>
        <end position="57"/>
    </location>
</feature>
<feature type="transmembrane region" description="Helical" evidence="5">
    <location>
        <begin position="6"/>
        <end position="23"/>
    </location>
</feature>
<dbReference type="Pfam" id="PF03062">
    <property type="entry name" value="MBOAT"/>
    <property type="match status" value="1"/>
</dbReference>
<feature type="transmembrane region" description="Helical" evidence="5">
    <location>
        <begin position="111"/>
        <end position="131"/>
    </location>
</feature>
<dbReference type="STRING" id="411473.RUMCAL_02892"/>
<evidence type="ECO:0000256" key="2">
    <source>
        <dbReference type="ARBA" id="ARBA00022692"/>
    </source>
</evidence>
<feature type="transmembrane region" description="Helical" evidence="5">
    <location>
        <begin position="295"/>
        <end position="313"/>
    </location>
</feature>
<sequence length="458" mass="51398">MQFASFTLIFLFLPITMLLFYLTPNRWKREVMLGISLLFLCSGGWLAAAVEILLTALTYGAGLLLEHLRQRKHLSRLVLTGSILLHFGALLLLRSDWLFSLKAGWFSGKSLFPLGLAFFTLQSVGYCIDVFRGKIHGEKNWRQLGLYLLFYPRLIMGPVVSYSVAVKSLCTPVFDIARVGQGLLRFLVGLGKKLILANWLGMLFQTLCQADTGTYSLMLVWLGAFAQLMTLYLELSGYADMAIGLGLCYGVRLPESFGKSLFYPSMAAFADQWNRTVVQWFSHYVGTHFRGKNHFLYLFAMLATWGCIGLWYGFRLPSLLFGLLIGGALWLEHLLWRNSYHSVIRYILTAVLLSLGAVLLSLPDLQSVWSYVRIMVGTGSLAPTEADADVLRAYGLIFLAAVYSVSGNWRYLLRRAEEQSWFRLLRTPLTLLAALLLLAANTAFLIQTGGAVSMQLLL</sequence>
<dbReference type="AlphaFoldDB" id="U2KCH9"/>
<keyword evidence="4 5" id="KW-0472">Membrane</keyword>
<dbReference type="PANTHER" id="PTHR13285:SF18">
    <property type="entry name" value="PROTEIN-CYSTEINE N-PALMITOYLTRANSFERASE RASP"/>
    <property type="match status" value="1"/>
</dbReference>
<evidence type="ECO:0000313" key="7">
    <source>
        <dbReference type="Proteomes" id="UP000016662"/>
    </source>
</evidence>
<feature type="transmembrane region" description="Helical" evidence="5">
    <location>
        <begin position="213"/>
        <end position="233"/>
    </location>
</feature>
<dbReference type="eggNOG" id="COG1696">
    <property type="taxonomic scope" value="Bacteria"/>
</dbReference>
<dbReference type="InterPro" id="IPR051085">
    <property type="entry name" value="MB_O-acyltransferase"/>
</dbReference>
<feature type="transmembrane region" description="Helical" evidence="5">
    <location>
        <begin position="77"/>
        <end position="99"/>
    </location>
</feature>
<evidence type="ECO:0000256" key="5">
    <source>
        <dbReference type="SAM" id="Phobius"/>
    </source>
</evidence>
<evidence type="ECO:0000256" key="4">
    <source>
        <dbReference type="ARBA" id="ARBA00023136"/>
    </source>
</evidence>
<evidence type="ECO:0000256" key="1">
    <source>
        <dbReference type="ARBA" id="ARBA00004141"/>
    </source>
</evidence>
<dbReference type="PATRIC" id="fig|411473.3.peg.2427"/>
<comment type="subcellular location">
    <subcellularLocation>
        <location evidence="1">Membrane</location>
        <topology evidence="1">Multi-pass membrane protein</topology>
    </subcellularLocation>
</comment>
<dbReference type="HOGENOM" id="CLU_025255_1_3_9"/>